<evidence type="ECO:0000313" key="4">
    <source>
        <dbReference type="Proteomes" id="UP001041814"/>
    </source>
</evidence>
<name>A0ABS1DZ10_RUBGE</name>
<evidence type="ECO:0000313" key="3">
    <source>
        <dbReference type="EMBL" id="MBK1713940.1"/>
    </source>
</evidence>
<dbReference type="Proteomes" id="UP001041814">
    <property type="component" value="Unassembled WGS sequence"/>
</dbReference>
<evidence type="ECO:0000256" key="2">
    <source>
        <dbReference type="ARBA" id="ARBA00022679"/>
    </source>
</evidence>
<dbReference type="PANTHER" id="PTHR30160:SF1">
    <property type="entry name" value="LIPOPOLYSACCHARIDE 1,2-N-ACETYLGLUCOSAMINETRANSFERASE-RELATED"/>
    <property type="match status" value="1"/>
</dbReference>
<dbReference type="Gene3D" id="3.40.50.2000">
    <property type="entry name" value="Glycogen Phosphorylase B"/>
    <property type="match status" value="2"/>
</dbReference>
<dbReference type="RefSeq" id="WP_200228129.1">
    <property type="nucleotide sequence ID" value="NZ_NRRT01000015.1"/>
</dbReference>
<dbReference type="Pfam" id="PF01075">
    <property type="entry name" value="Glyco_transf_9"/>
    <property type="match status" value="1"/>
</dbReference>
<dbReference type="PANTHER" id="PTHR30160">
    <property type="entry name" value="TETRAACYLDISACCHARIDE 4'-KINASE-RELATED"/>
    <property type="match status" value="1"/>
</dbReference>
<dbReference type="CDD" id="cd03789">
    <property type="entry name" value="GT9_LPS_heptosyltransferase"/>
    <property type="match status" value="1"/>
</dbReference>
<keyword evidence="1" id="KW-0328">Glycosyltransferase</keyword>
<proteinExistence type="predicted"/>
<evidence type="ECO:0000256" key="1">
    <source>
        <dbReference type="ARBA" id="ARBA00022676"/>
    </source>
</evidence>
<gene>
    <name evidence="3" type="ORF">CKO43_14255</name>
</gene>
<dbReference type="EMBL" id="NRRU01000051">
    <property type="protein sequence ID" value="MBK1713940.1"/>
    <property type="molecule type" value="Genomic_DNA"/>
</dbReference>
<dbReference type="SUPFAM" id="SSF53756">
    <property type="entry name" value="UDP-Glycosyltransferase/glycogen phosphorylase"/>
    <property type="match status" value="1"/>
</dbReference>
<protein>
    <submittedName>
        <fullName evidence="3">Lipopolysaccharide heptosyltransferase</fullName>
    </submittedName>
</protein>
<organism evidence="3 4">
    <name type="scientific">Rubrivivax gelatinosus</name>
    <name type="common">Rhodocyclus gelatinosus</name>
    <name type="synonym">Rhodopseudomonas gelatinosa</name>
    <dbReference type="NCBI Taxonomy" id="28068"/>
    <lineage>
        <taxon>Bacteria</taxon>
        <taxon>Pseudomonadati</taxon>
        <taxon>Pseudomonadota</taxon>
        <taxon>Betaproteobacteria</taxon>
        <taxon>Burkholderiales</taxon>
        <taxon>Sphaerotilaceae</taxon>
        <taxon>Rubrivivax</taxon>
    </lineage>
</organism>
<sequence>MNATAPLPLVLPAGRPPRILIVRLSAIGDVVMASGLIRSLRARWPDATIHWLVEPMAAPLLLHNPRLDAVKPLPRAAWRQLWRERRLGALAHEVLAFRRRLRAERYDLVLDAQGLLKSGLCARLSGAPQRVGLRSHEGSQYLMHHLVMPPRGADRRIGSEYRALAVALGAADADFRLDLAVGAAPRERARAVLAEAGAGADWVALCPFTTRPQKHWFEDRWAALAEAFAARGIRPVIVGGPGDVQAAARIAALAPSAANLAGRLKLDETVAALADASLLVGVDTGLTHMGTALAVPTLALFGSTRPYLDAATPASVVLYDALPCSPCRRRPTCGGRFDCMRAFEVERVFAAAMRLHAGGRTIPIPAAP</sequence>
<accession>A0ABS1DZ10</accession>
<reference evidence="3" key="2">
    <citation type="journal article" date="2020" name="Microorganisms">
        <title>Osmotic Adaptation and Compatible Solute Biosynthesis of Phototrophic Bacteria as Revealed from Genome Analyses.</title>
        <authorList>
            <person name="Imhoff J.F."/>
            <person name="Rahn T."/>
            <person name="Kunzel S."/>
            <person name="Keller A."/>
            <person name="Neulinger S.C."/>
        </authorList>
    </citation>
    <scope>NUCLEOTIDE SEQUENCE</scope>
    <source>
        <strain evidence="3">IM 151</strain>
    </source>
</reference>
<dbReference type="InterPro" id="IPR051199">
    <property type="entry name" value="LPS_LOS_Heptosyltrfase"/>
</dbReference>
<keyword evidence="4" id="KW-1185">Reference proteome</keyword>
<keyword evidence="2" id="KW-0808">Transferase</keyword>
<comment type="caution">
    <text evidence="3">The sequence shown here is derived from an EMBL/GenBank/DDBJ whole genome shotgun (WGS) entry which is preliminary data.</text>
</comment>
<dbReference type="InterPro" id="IPR002201">
    <property type="entry name" value="Glyco_trans_9"/>
</dbReference>
<reference evidence="3" key="1">
    <citation type="submission" date="2017-08" db="EMBL/GenBank/DDBJ databases">
        <authorList>
            <person name="Imhoff J.F."/>
            <person name="Rahn T."/>
            <person name="Kuenzel S."/>
            <person name="Neulinger S.C."/>
        </authorList>
    </citation>
    <scope>NUCLEOTIDE SEQUENCE</scope>
    <source>
        <strain evidence="3">IM 151</strain>
    </source>
</reference>